<dbReference type="InterPro" id="IPR002477">
    <property type="entry name" value="Peptidoglycan-bd-like"/>
</dbReference>
<evidence type="ECO:0000259" key="3">
    <source>
        <dbReference type="Pfam" id="PF05036"/>
    </source>
</evidence>
<dbReference type="PANTHER" id="PTHR21666">
    <property type="entry name" value="PEPTIDASE-RELATED"/>
    <property type="match status" value="1"/>
</dbReference>
<evidence type="ECO:0000313" key="5">
    <source>
        <dbReference type="Proteomes" id="UP000325517"/>
    </source>
</evidence>
<dbReference type="RefSeq" id="WP_151699744.1">
    <property type="nucleotide sequence ID" value="NZ_CP031223.1"/>
</dbReference>
<sequence>MDWGNTPSNNNIIASADGAVTYVGIMGGYGNIVMIVHTVAGVVYETVYAHLASIAVKVGQVVKQVEKIGVKGTTGNSTGVHLHFEIHIGGRRNSDYTFAKDPVRYVCDPEVKTLQELLNKIDYKLVVDGIEGNATTNAVKEFQKVNCLTVDGIAGSATLSALNKAIALKKEEVKVPSTSEKYRLQTGTFNSKVEAEKAAEELKGKYGWIIYIKEA</sequence>
<feature type="domain" description="M23ase beta-sheet core" evidence="2">
    <location>
        <begin position="6"/>
        <end position="91"/>
    </location>
</feature>
<feature type="domain" description="Peptidoglycan binding-like" evidence="1">
    <location>
        <begin position="108"/>
        <end position="162"/>
    </location>
</feature>
<organism evidence="4 5">
    <name type="scientific">Psychrobacillus glaciei</name>
    <dbReference type="NCBI Taxonomy" id="2283160"/>
    <lineage>
        <taxon>Bacteria</taxon>
        <taxon>Bacillati</taxon>
        <taxon>Bacillota</taxon>
        <taxon>Bacilli</taxon>
        <taxon>Bacillales</taxon>
        <taxon>Bacillaceae</taxon>
        <taxon>Psychrobacillus</taxon>
    </lineage>
</organism>
<dbReference type="Pfam" id="PF01471">
    <property type="entry name" value="PG_binding_1"/>
    <property type="match status" value="1"/>
</dbReference>
<dbReference type="CDD" id="cd12797">
    <property type="entry name" value="M23_peptidase"/>
    <property type="match status" value="1"/>
</dbReference>
<dbReference type="Gene3D" id="1.10.101.10">
    <property type="entry name" value="PGBD-like superfamily/PGBD"/>
    <property type="match status" value="1"/>
</dbReference>
<dbReference type="InterPro" id="IPR036366">
    <property type="entry name" value="PGBDSf"/>
</dbReference>
<dbReference type="SUPFAM" id="SSF51261">
    <property type="entry name" value="Duplicated hybrid motif"/>
    <property type="match status" value="1"/>
</dbReference>
<dbReference type="PANTHER" id="PTHR21666:SF270">
    <property type="entry name" value="MUREIN HYDROLASE ACTIVATOR ENVC"/>
    <property type="match status" value="1"/>
</dbReference>
<evidence type="ECO:0000259" key="2">
    <source>
        <dbReference type="Pfam" id="PF01551"/>
    </source>
</evidence>
<dbReference type="OrthoDB" id="9805070at2"/>
<evidence type="ECO:0000313" key="4">
    <source>
        <dbReference type="EMBL" id="QFF98808.1"/>
    </source>
</evidence>
<dbReference type="Gene3D" id="2.70.70.10">
    <property type="entry name" value="Glucose Permease (Domain IIA)"/>
    <property type="match status" value="1"/>
</dbReference>
<protein>
    <submittedName>
        <fullName evidence="4">Uncharacterized protein</fullName>
    </submittedName>
</protein>
<dbReference type="InterPro" id="IPR050570">
    <property type="entry name" value="Cell_wall_metabolism_enzyme"/>
</dbReference>
<dbReference type="KEGG" id="psyo:PB01_08160"/>
<gene>
    <name evidence="4" type="ORF">PB01_08160</name>
</gene>
<dbReference type="GO" id="GO:0042834">
    <property type="term" value="F:peptidoglycan binding"/>
    <property type="evidence" value="ECO:0007669"/>
    <property type="project" value="InterPro"/>
</dbReference>
<dbReference type="InterPro" id="IPR011055">
    <property type="entry name" value="Dup_hybrid_motif"/>
</dbReference>
<dbReference type="Proteomes" id="UP000325517">
    <property type="component" value="Chromosome"/>
</dbReference>
<dbReference type="GO" id="GO:0004222">
    <property type="term" value="F:metalloendopeptidase activity"/>
    <property type="evidence" value="ECO:0007669"/>
    <property type="project" value="TreeGrafter"/>
</dbReference>
<dbReference type="Pfam" id="PF01551">
    <property type="entry name" value="Peptidase_M23"/>
    <property type="match status" value="1"/>
</dbReference>
<feature type="domain" description="SPOR" evidence="3">
    <location>
        <begin position="173"/>
        <end position="210"/>
    </location>
</feature>
<dbReference type="InterPro" id="IPR007730">
    <property type="entry name" value="SPOR-like_dom"/>
</dbReference>
<name>A0A5J6SLR0_9BACI</name>
<dbReference type="InterPro" id="IPR016047">
    <property type="entry name" value="M23ase_b-sheet_dom"/>
</dbReference>
<evidence type="ECO:0000259" key="1">
    <source>
        <dbReference type="Pfam" id="PF01471"/>
    </source>
</evidence>
<reference evidence="4 5" key="1">
    <citation type="submission" date="2018-07" db="EMBL/GenBank/DDBJ databases">
        <title>Complete genome sequence of Psychrobacillus sp. PB01, isolated from iceberg, and comparative genome analysis of Psychrobacillus strains.</title>
        <authorList>
            <person name="Lee P.C."/>
        </authorList>
    </citation>
    <scope>NUCLEOTIDE SEQUENCE [LARGE SCALE GENOMIC DNA]</scope>
    <source>
        <strain evidence="4 5">PB01</strain>
    </source>
</reference>
<dbReference type="SUPFAM" id="SSF47090">
    <property type="entry name" value="PGBD-like"/>
    <property type="match status" value="1"/>
</dbReference>
<dbReference type="InterPro" id="IPR036365">
    <property type="entry name" value="PGBD-like_sf"/>
</dbReference>
<keyword evidence="5" id="KW-1185">Reference proteome</keyword>
<dbReference type="Pfam" id="PF05036">
    <property type="entry name" value="SPOR"/>
    <property type="match status" value="1"/>
</dbReference>
<proteinExistence type="predicted"/>
<accession>A0A5J6SLR0</accession>
<dbReference type="EMBL" id="CP031223">
    <property type="protein sequence ID" value="QFF98808.1"/>
    <property type="molecule type" value="Genomic_DNA"/>
</dbReference>
<dbReference type="AlphaFoldDB" id="A0A5J6SLR0"/>